<sequence>MDVKTCPEERNGYFDLKVMDRRHAEVWEEDGKIFIKDVKSSNGTFVNGKRPSPQGLESEPFELKSDDIVEFGVDVVDEDNKTITHHKVAARVSCIFNEQQARSGRQNQRPSRLVVLQLRPRRTILASLRGPQSHRLCQRAAGSRQRAGLLAPLVNRVT</sequence>
<gene>
    <name evidence="2" type="ORF">MSAN_01152400</name>
</gene>
<dbReference type="Proteomes" id="UP000623467">
    <property type="component" value="Unassembled WGS sequence"/>
</dbReference>
<accession>A0A8H6YH93</accession>
<proteinExistence type="predicted"/>
<dbReference type="InterPro" id="IPR000253">
    <property type="entry name" value="FHA_dom"/>
</dbReference>
<evidence type="ECO:0000313" key="2">
    <source>
        <dbReference type="EMBL" id="KAF7361203.1"/>
    </source>
</evidence>
<evidence type="ECO:0000259" key="1">
    <source>
        <dbReference type="PROSITE" id="PS50006"/>
    </source>
</evidence>
<dbReference type="Gene3D" id="2.60.200.20">
    <property type="match status" value="1"/>
</dbReference>
<dbReference type="EMBL" id="JACAZH010000008">
    <property type="protein sequence ID" value="KAF7361203.1"/>
    <property type="molecule type" value="Genomic_DNA"/>
</dbReference>
<protein>
    <submittedName>
        <fullName evidence="2">FHA domain-containing protein</fullName>
    </submittedName>
</protein>
<organism evidence="2 3">
    <name type="scientific">Mycena sanguinolenta</name>
    <dbReference type="NCBI Taxonomy" id="230812"/>
    <lineage>
        <taxon>Eukaryota</taxon>
        <taxon>Fungi</taxon>
        <taxon>Dikarya</taxon>
        <taxon>Basidiomycota</taxon>
        <taxon>Agaricomycotina</taxon>
        <taxon>Agaricomycetes</taxon>
        <taxon>Agaricomycetidae</taxon>
        <taxon>Agaricales</taxon>
        <taxon>Marasmiineae</taxon>
        <taxon>Mycenaceae</taxon>
        <taxon>Mycena</taxon>
    </lineage>
</organism>
<feature type="domain" description="FHA" evidence="1">
    <location>
        <begin position="1"/>
        <end position="51"/>
    </location>
</feature>
<reference evidence="2" key="1">
    <citation type="submission" date="2020-05" db="EMBL/GenBank/DDBJ databases">
        <title>Mycena genomes resolve the evolution of fungal bioluminescence.</title>
        <authorList>
            <person name="Tsai I.J."/>
        </authorList>
    </citation>
    <scope>NUCLEOTIDE SEQUENCE</scope>
    <source>
        <strain evidence="2">160909Yilan</strain>
    </source>
</reference>
<dbReference type="PROSITE" id="PS50006">
    <property type="entry name" value="FHA_DOMAIN"/>
    <property type="match status" value="1"/>
</dbReference>
<dbReference type="PANTHER" id="PTHR15715:SF37">
    <property type="entry name" value="LD47843P"/>
    <property type="match status" value="1"/>
</dbReference>
<comment type="caution">
    <text evidence="2">The sequence shown here is derived from an EMBL/GenBank/DDBJ whole genome shotgun (WGS) entry which is preliminary data.</text>
</comment>
<dbReference type="SUPFAM" id="SSF49879">
    <property type="entry name" value="SMAD/FHA domain"/>
    <property type="match status" value="1"/>
</dbReference>
<keyword evidence="3" id="KW-1185">Reference proteome</keyword>
<dbReference type="AlphaFoldDB" id="A0A8H6YH93"/>
<dbReference type="Pfam" id="PF00498">
    <property type="entry name" value="FHA"/>
    <property type="match status" value="1"/>
</dbReference>
<dbReference type="InterPro" id="IPR008984">
    <property type="entry name" value="SMAD_FHA_dom_sf"/>
</dbReference>
<name>A0A8H6YH93_9AGAR</name>
<evidence type="ECO:0000313" key="3">
    <source>
        <dbReference type="Proteomes" id="UP000623467"/>
    </source>
</evidence>
<dbReference type="OrthoDB" id="687730at2759"/>
<dbReference type="GO" id="GO:0005737">
    <property type="term" value="C:cytoplasm"/>
    <property type="evidence" value="ECO:0007669"/>
    <property type="project" value="TreeGrafter"/>
</dbReference>
<dbReference type="PANTHER" id="PTHR15715">
    <property type="entry name" value="CENTROSOMAL PROTEIN OF 170 KDA"/>
    <property type="match status" value="1"/>
</dbReference>
<dbReference type="InterPro" id="IPR051176">
    <property type="entry name" value="Cent_Immune-Sig_Mod"/>
</dbReference>